<organism evidence="1 2">
    <name type="scientific">candidate division WWE3 bacterium RIFOXYD1_FULL_43_17</name>
    <dbReference type="NCBI Taxonomy" id="1802652"/>
    <lineage>
        <taxon>Bacteria</taxon>
        <taxon>Katanobacteria</taxon>
    </lineage>
</organism>
<accession>A0A1F4XGB6</accession>
<dbReference type="Proteomes" id="UP000177845">
    <property type="component" value="Unassembled WGS sequence"/>
</dbReference>
<protein>
    <submittedName>
        <fullName evidence="1">Uncharacterized protein</fullName>
    </submittedName>
</protein>
<sequence>MKKDNPQKGEKNMDGVIRLLRDGEFGYIRGQEICKSSDCEFYVNRTTVCYQNQTDTHNIMVKRCGEYLHAATSDIDDAACAEVTPEQLLTRDYIPVIKDDGYLSKGFEPYITRG</sequence>
<reference evidence="1 2" key="1">
    <citation type="journal article" date="2016" name="Nat. Commun.">
        <title>Thousands of microbial genomes shed light on interconnected biogeochemical processes in an aquifer system.</title>
        <authorList>
            <person name="Anantharaman K."/>
            <person name="Brown C.T."/>
            <person name="Hug L.A."/>
            <person name="Sharon I."/>
            <person name="Castelle C.J."/>
            <person name="Probst A.J."/>
            <person name="Thomas B.C."/>
            <person name="Singh A."/>
            <person name="Wilkins M.J."/>
            <person name="Karaoz U."/>
            <person name="Brodie E.L."/>
            <person name="Williams K.H."/>
            <person name="Hubbard S.S."/>
            <person name="Banfield J.F."/>
        </authorList>
    </citation>
    <scope>NUCLEOTIDE SEQUENCE [LARGE SCALE GENOMIC DNA]</scope>
</reference>
<evidence type="ECO:0000313" key="1">
    <source>
        <dbReference type="EMBL" id="OGC80183.1"/>
    </source>
</evidence>
<proteinExistence type="predicted"/>
<comment type="caution">
    <text evidence="1">The sequence shown here is derived from an EMBL/GenBank/DDBJ whole genome shotgun (WGS) entry which is preliminary data.</text>
</comment>
<dbReference type="EMBL" id="MEWJ01000020">
    <property type="protein sequence ID" value="OGC80183.1"/>
    <property type="molecule type" value="Genomic_DNA"/>
</dbReference>
<gene>
    <name evidence="1" type="ORF">A3K01_02680</name>
</gene>
<evidence type="ECO:0000313" key="2">
    <source>
        <dbReference type="Proteomes" id="UP000177845"/>
    </source>
</evidence>
<dbReference type="AlphaFoldDB" id="A0A1F4XGB6"/>
<name>A0A1F4XGB6_UNCKA</name>